<evidence type="ECO:0000256" key="10">
    <source>
        <dbReference type="ARBA" id="ARBA00022792"/>
    </source>
</evidence>
<dbReference type="GO" id="GO:0006122">
    <property type="term" value="P:mitochondrial electron transport, ubiquinol to cytochrome c"/>
    <property type="evidence" value="ECO:0007669"/>
    <property type="project" value="TreeGrafter"/>
</dbReference>
<feature type="transmembrane region" description="Helical" evidence="19">
    <location>
        <begin position="69"/>
        <end position="90"/>
    </location>
</feature>
<feature type="transmembrane region" description="Helical" evidence="19">
    <location>
        <begin position="314"/>
        <end position="334"/>
    </location>
</feature>
<evidence type="ECO:0000256" key="7">
    <source>
        <dbReference type="ARBA" id="ARBA00022660"/>
    </source>
</evidence>
<dbReference type="GO" id="GO:0045275">
    <property type="term" value="C:respiratory chain complex III"/>
    <property type="evidence" value="ECO:0007669"/>
    <property type="project" value="InterPro"/>
</dbReference>
<dbReference type="EMBL" id="KF385876">
    <property type="protein sequence ID" value="AHA52570.1"/>
    <property type="molecule type" value="Genomic_DNA"/>
</dbReference>
<keyword evidence="11 19" id="KW-0249">Electron transport</keyword>
<reference evidence="22" key="1">
    <citation type="submission" date="2013-07" db="EMBL/GenBank/DDBJ databases">
        <title>The comparative mitochondrial genomes from Braconidae subfamilies and the phylogeny of the Hymenoptera.</title>
        <authorList>
            <person name="Li Q."/>
            <person name="Wei S.J."/>
            <person name="Chen X.X."/>
        </authorList>
    </citation>
    <scope>NUCLEOTIDE SEQUENCE</scope>
</reference>
<dbReference type="InterPro" id="IPR027387">
    <property type="entry name" value="Cytb/b6-like_sf"/>
</dbReference>
<dbReference type="CDD" id="cd00284">
    <property type="entry name" value="Cytochrome_b_N"/>
    <property type="match status" value="1"/>
</dbReference>
<dbReference type="GO" id="GO:0005743">
    <property type="term" value="C:mitochondrial inner membrane"/>
    <property type="evidence" value="ECO:0007669"/>
    <property type="project" value="UniProtKB-SubCell"/>
</dbReference>
<accession>A0A0A6ZL43</accession>
<gene>
    <name evidence="22" type="primary">CYTB</name>
</gene>
<comment type="subunit">
    <text evidence="3">The main subunits of complex b-c1 are: cytochrome b, cytochrome c1 and the Rieske protein.</text>
</comment>
<feature type="domain" description="Cytochrome b/b6 C-terminal region profile" evidence="21">
    <location>
        <begin position="201"/>
        <end position="368"/>
    </location>
</feature>
<evidence type="ECO:0000313" key="22">
    <source>
        <dbReference type="EMBL" id="AHA52570.1"/>
    </source>
</evidence>
<dbReference type="PROSITE" id="PS51003">
    <property type="entry name" value="CYTB_CTER"/>
    <property type="match status" value="1"/>
</dbReference>
<feature type="transmembrane region" description="Helical" evidence="19">
    <location>
        <begin position="174"/>
        <end position="194"/>
    </location>
</feature>
<feature type="transmembrane region" description="Helical" evidence="19">
    <location>
        <begin position="346"/>
        <end position="363"/>
    </location>
</feature>
<proteinExistence type="inferred from homology"/>
<dbReference type="InterPro" id="IPR030689">
    <property type="entry name" value="Cytochrome_b"/>
</dbReference>
<dbReference type="SUPFAM" id="SSF81648">
    <property type="entry name" value="a domain/subunit of cytochrome bc1 complex (Ubiquinol-cytochrome c reductase)"/>
    <property type="match status" value="1"/>
</dbReference>
<evidence type="ECO:0000256" key="14">
    <source>
        <dbReference type="ARBA" id="ARBA00023075"/>
    </source>
</evidence>
<organism evidence="22">
    <name type="scientific">Pselaphanus sp. QL-2013</name>
    <dbReference type="NCBI Taxonomy" id="1421598"/>
    <lineage>
        <taxon>Eukaryota</taxon>
        <taxon>Metazoa</taxon>
        <taxon>Ecdysozoa</taxon>
        <taxon>Arthropoda</taxon>
        <taxon>Hexapoda</taxon>
        <taxon>Insecta</taxon>
        <taxon>Pterygota</taxon>
        <taxon>Neoptera</taxon>
        <taxon>Endopterygota</taxon>
        <taxon>Hymenoptera</taxon>
        <taxon>Apocrita</taxon>
        <taxon>Ichneumonoidea</taxon>
        <taxon>Braconidae</taxon>
        <taxon>Pselaphaninae</taxon>
        <taxon>Pselaphanus</taxon>
    </lineage>
</organism>
<dbReference type="Gene3D" id="1.20.810.10">
    <property type="entry name" value="Cytochrome Bc1 Complex, Chain C"/>
    <property type="match status" value="1"/>
</dbReference>
<keyword evidence="15 19" id="KW-0496">Mitochondrion</keyword>
<keyword evidence="14" id="KW-0830">Ubiquinone</keyword>
<evidence type="ECO:0000256" key="2">
    <source>
        <dbReference type="ARBA" id="ARBA00004448"/>
    </source>
</evidence>
<evidence type="ECO:0000259" key="21">
    <source>
        <dbReference type="PROSITE" id="PS51003"/>
    </source>
</evidence>
<evidence type="ECO:0000256" key="1">
    <source>
        <dbReference type="ARBA" id="ARBA00002566"/>
    </source>
</evidence>
<dbReference type="InterPro" id="IPR005797">
    <property type="entry name" value="Cyt_b/b6_N"/>
</dbReference>
<keyword evidence="8 19" id="KW-0812">Transmembrane</keyword>
<dbReference type="InterPro" id="IPR036150">
    <property type="entry name" value="Cyt_b/b6_C_sf"/>
</dbReference>
<evidence type="ECO:0000259" key="20">
    <source>
        <dbReference type="PROSITE" id="PS51002"/>
    </source>
</evidence>
<dbReference type="GO" id="GO:0008121">
    <property type="term" value="F:quinol-cytochrome-c reductase activity"/>
    <property type="evidence" value="ECO:0007669"/>
    <property type="project" value="InterPro"/>
</dbReference>
<dbReference type="PANTHER" id="PTHR19271:SF16">
    <property type="entry name" value="CYTOCHROME B"/>
    <property type="match status" value="1"/>
</dbReference>
<evidence type="ECO:0000256" key="13">
    <source>
        <dbReference type="ARBA" id="ARBA00023004"/>
    </source>
</evidence>
<evidence type="ECO:0000256" key="15">
    <source>
        <dbReference type="ARBA" id="ARBA00023128"/>
    </source>
</evidence>
<dbReference type="PROSITE" id="PS51002">
    <property type="entry name" value="CYTB_NTER"/>
    <property type="match status" value="1"/>
</dbReference>
<evidence type="ECO:0000256" key="5">
    <source>
        <dbReference type="ARBA" id="ARBA00022448"/>
    </source>
</evidence>
<geneLocation type="mitochondrion" evidence="22"/>
<comment type="subcellular location">
    <subcellularLocation>
        <location evidence="2">Mitochondrion inner membrane</location>
        <topology evidence="2">Multi-pass membrane protein</topology>
    </subcellularLocation>
</comment>
<protein>
    <recommendedName>
        <fullName evidence="4 19">Cytochrome b</fullName>
    </recommendedName>
</protein>
<feature type="domain" description="Cytochrome b/b6 N-terminal region profile" evidence="20">
    <location>
        <begin position="1"/>
        <end position="200"/>
    </location>
</feature>
<keyword evidence="5 19" id="KW-0813">Transport</keyword>
<keyword evidence="9 18" id="KW-0479">Metal-binding</keyword>
<keyword evidence="12 19" id="KW-1133">Transmembrane helix</keyword>
<evidence type="ECO:0000256" key="12">
    <source>
        <dbReference type="ARBA" id="ARBA00022989"/>
    </source>
</evidence>
<comment type="cofactor">
    <cofactor evidence="18">
        <name>heme</name>
        <dbReference type="ChEBI" id="CHEBI:30413"/>
    </cofactor>
    <text evidence="18">Binds 2 heme groups non-covalently.</text>
</comment>
<evidence type="ECO:0000256" key="9">
    <source>
        <dbReference type="ARBA" id="ARBA00022723"/>
    </source>
</evidence>
<dbReference type="CDD" id="cd00290">
    <property type="entry name" value="cytochrome_b_C"/>
    <property type="match status" value="1"/>
</dbReference>
<dbReference type="InterPro" id="IPR048259">
    <property type="entry name" value="Cytochrome_b_N_euk/bac"/>
</dbReference>
<evidence type="ECO:0000256" key="4">
    <source>
        <dbReference type="ARBA" id="ARBA00013531"/>
    </source>
</evidence>
<dbReference type="PANTHER" id="PTHR19271">
    <property type="entry name" value="CYTOCHROME B"/>
    <property type="match status" value="1"/>
</dbReference>
<dbReference type="InterPro" id="IPR048260">
    <property type="entry name" value="Cytochrome_b_C_euk/bac"/>
</dbReference>
<keyword evidence="13 18" id="KW-0408">Iron</keyword>
<feature type="transmembrane region" description="Helical" evidence="19">
    <location>
        <begin position="282"/>
        <end position="302"/>
    </location>
</feature>
<evidence type="ECO:0000256" key="8">
    <source>
        <dbReference type="ARBA" id="ARBA00022692"/>
    </source>
</evidence>
<dbReference type="GO" id="GO:0046872">
    <property type="term" value="F:metal ion binding"/>
    <property type="evidence" value="ECO:0007669"/>
    <property type="project" value="UniProtKB-UniRule"/>
</dbReference>
<feature type="binding site" description="axial binding residue" evidence="18">
    <location>
        <position position="173"/>
    </location>
    <ligand>
        <name>heme b</name>
        <dbReference type="ChEBI" id="CHEBI:60344"/>
        <label>b562</label>
    </ligand>
    <ligandPart>
        <name>Fe</name>
        <dbReference type="ChEBI" id="CHEBI:18248"/>
    </ligandPart>
</feature>
<dbReference type="Pfam" id="PF00032">
    <property type="entry name" value="Cytochrom_B_C"/>
    <property type="match status" value="1"/>
</dbReference>
<dbReference type="SUPFAM" id="SSF81342">
    <property type="entry name" value="Transmembrane di-heme cytochromes"/>
    <property type="match status" value="1"/>
</dbReference>
<name>A0A0A6ZL43_9HYME</name>
<comment type="function">
    <text evidence="1 19">Component of the ubiquinol-cytochrome c reductase complex (complex III or cytochrome b-c1 complex) that is part of the mitochondrial respiratory chain. The b-c1 complex mediates electron transfer from ubiquinol to cytochrome c. Contributes to the generation of a proton gradient across the mitochondrial membrane that is then used for ATP synthesis.</text>
</comment>
<keyword evidence="6 18" id="KW-0349">Heme</keyword>
<keyword evidence="7 19" id="KW-0679">Respiratory chain</keyword>
<feature type="binding site" description="axial binding residue" evidence="18">
    <location>
        <position position="75"/>
    </location>
    <ligand>
        <name>heme b</name>
        <dbReference type="ChEBI" id="CHEBI:60344"/>
        <label>b562</label>
    </ligand>
    <ligandPart>
        <name>Fe</name>
        <dbReference type="ChEBI" id="CHEBI:18248"/>
    </ligandPart>
</feature>
<keyword evidence="10" id="KW-0999">Mitochondrion inner membrane</keyword>
<evidence type="ECO:0000256" key="6">
    <source>
        <dbReference type="ARBA" id="ARBA00022617"/>
    </source>
</evidence>
<dbReference type="InterPro" id="IPR005798">
    <property type="entry name" value="Cyt_b/b6_C"/>
</dbReference>
<feature type="transmembrane region" description="Helical" evidence="19">
    <location>
        <begin position="215"/>
        <end position="236"/>
    </location>
</feature>
<evidence type="ECO:0000256" key="19">
    <source>
        <dbReference type="RuleBase" id="RU362117"/>
    </source>
</evidence>
<keyword evidence="16 19" id="KW-0472">Membrane</keyword>
<feature type="binding site" description="axial binding residue" evidence="18">
    <location>
        <position position="187"/>
    </location>
    <ligand>
        <name>heme b</name>
        <dbReference type="ChEBI" id="CHEBI:60344"/>
        <label>b566</label>
    </ligand>
    <ligandPart>
        <name>Fe</name>
        <dbReference type="ChEBI" id="CHEBI:18248"/>
    </ligandPart>
</feature>
<dbReference type="AlphaFoldDB" id="A0A0A6ZL43"/>
<comment type="cofactor">
    <cofactor evidence="19">
        <name>heme b</name>
        <dbReference type="ChEBI" id="CHEBI:60344"/>
    </cofactor>
    <text evidence="19">Binds 2 heme groups non-covalently.</text>
</comment>
<comment type="similarity">
    <text evidence="19">Belongs to the cytochrome b family.</text>
</comment>
<evidence type="ECO:0000256" key="11">
    <source>
        <dbReference type="ARBA" id="ARBA00022982"/>
    </source>
</evidence>
<dbReference type="InterPro" id="IPR016174">
    <property type="entry name" value="Di-haem_cyt_TM"/>
</dbReference>
<feature type="binding site" evidence="17">
    <location>
        <position position="192"/>
    </location>
    <ligand>
        <name>a ubiquinone</name>
        <dbReference type="ChEBI" id="CHEBI:16389"/>
    </ligand>
</feature>
<dbReference type="PIRSF" id="PIRSF038885">
    <property type="entry name" value="COB"/>
    <property type="match status" value="1"/>
</dbReference>
<sequence length="368" mass="44082">MLIIIFNKSLKNLPTPINITFMWNYGSLLGMCLIIQVISGVFLSMHYTAHIDYSFFSMIHIMQDVNYGWFIRLIHMNGASMFFFFVYLHIGRGLYYSSYKLFYPWIMGVMIFMLMMMTSFMGYVLPWGQMSFWGATVITNLLSAIPEGDLIVKWIWGGFSVNNASLNRFYSFHFLMPFILIMFVFLHLMFLHFVGSSNPLGVNSNYYKINFHNYYTLKDLFGMFIMLLLFKMLIIYNPYILGDPENFIEANSMITPLHIQPEWYFLFAYTILRSIPNKLSGVIALLMSILILLILPFLYNYNFQSNYFYMFNQFIFWIFVFNFILLTWLGSQIIEYPFVELSQWLTVYYFFYYFFSYYLKLFIDKIMF</sequence>
<evidence type="ECO:0000256" key="3">
    <source>
        <dbReference type="ARBA" id="ARBA00011649"/>
    </source>
</evidence>
<feature type="transmembrane region" description="Helical" evidence="19">
    <location>
        <begin position="21"/>
        <end position="49"/>
    </location>
</feature>
<dbReference type="GO" id="GO:0016491">
    <property type="term" value="F:oxidoreductase activity"/>
    <property type="evidence" value="ECO:0007669"/>
    <property type="project" value="UniProtKB-UniRule"/>
</dbReference>
<feature type="transmembrane region" description="Helical" evidence="19">
    <location>
        <begin position="102"/>
        <end position="125"/>
    </location>
</feature>
<evidence type="ECO:0000256" key="18">
    <source>
        <dbReference type="PIRSR" id="PIRSR038885-2"/>
    </source>
</evidence>
<evidence type="ECO:0000256" key="17">
    <source>
        <dbReference type="PIRSR" id="PIRSR038885-1"/>
    </source>
</evidence>
<dbReference type="Pfam" id="PF00033">
    <property type="entry name" value="Cytochrome_B"/>
    <property type="match status" value="1"/>
</dbReference>
<evidence type="ECO:0000256" key="16">
    <source>
        <dbReference type="ARBA" id="ARBA00023136"/>
    </source>
</evidence>
<feature type="binding site" description="axial binding residue" evidence="18">
    <location>
        <position position="89"/>
    </location>
    <ligand>
        <name>heme b</name>
        <dbReference type="ChEBI" id="CHEBI:60344"/>
        <label>b566</label>
    </ligand>
    <ligandPart>
        <name>Fe</name>
        <dbReference type="ChEBI" id="CHEBI:18248"/>
    </ligandPart>
</feature>